<dbReference type="EMBL" id="CAJVQA010005078">
    <property type="protein sequence ID" value="CAG8612571.1"/>
    <property type="molecule type" value="Genomic_DNA"/>
</dbReference>
<accession>A0A9N9GKJ7</accession>
<feature type="non-terminal residue" evidence="2">
    <location>
        <position position="1"/>
    </location>
</feature>
<proteinExistence type="predicted"/>
<gene>
    <name evidence="2" type="ORF">CPELLU_LOCUS7528</name>
</gene>
<feature type="non-terminal residue" evidence="2">
    <location>
        <position position="91"/>
    </location>
</feature>
<dbReference type="OrthoDB" id="2449695at2759"/>
<reference evidence="2" key="1">
    <citation type="submission" date="2021-06" db="EMBL/GenBank/DDBJ databases">
        <authorList>
            <person name="Kallberg Y."/>
            <person name="Tangrot J."/>
            <person name="Rosling A."/>
        </authorList>
    </citation>
    <scope>NUCLEOTIDE SEQUENCE</scope>
    <source>
        <strain evidence="2">FL966</strain>
    </source>
</reference>
<comment type="caution">
    <text evidence="2">The sequence shown here is derived from an EMBL/GenBank/DDBJ whole genome shotgun (WGS) entry which is preliminary data.</text>
</comment>
<protein>
    <submittedName>
        <fullName evidence="2">16179_t:CDS:1</fullName>
    </submittedName>
</protein>
<dbReference type="Proteomes" id="UP000789759">
    <property type="component" value="Unassembled WGS sequence"/>
</dbReference>
<feature type="region of interest" description="Disordered" evidence="1">
    <location>
        <begin position="15"/>
        <end position="67"/>
    </location>
</feature>
<feature type="compositionally biased region" description="Basic residues" evidence="1">
    <location>
        <begin position="31"/>
        <end position="42"/>
    </location>
</feature>
<sequence length="91" mass="10568">TLKKLQIACNKEVKNQKADSNLDNMDNDLSKKKKRTKRKKNYKKDDTSSSEMEDTNNELAPIEKPNEAIYINISKTLKLDKPVYNSYQTND</sequence>
<keyword evidence="3" id="KW-1185">Reference proteome</keyword>
<evidence type="ECO:0000313" key="3">
    <source>
        <dbReference type="Proteomes" id="UP000789759"/>
    </source>
</evidence>
<name>A0A9N9GKJ7_9GLOM</name>
<evidence type="ECO:0000256" key="1">
    <source>
        <dbReference type="SAM" id="MobiDB-lite"/>
    </source>
</evidence>
<dbReference type="AlphaFoldDB" id="A0A9N9GKJ7"/>
<organism evidence="2 3">
    <name type="scientific">Cetraspora pellucida</name>
    <dbReference type="NCBI Taxonomy" id="1433469"/>
    <lineage>
        <taxon>Eukaryota</taxon>
        <taxon>Fungi</taxon>
        <taxon>Fungi incertae sedis</taxon>
        <taxon>Mucoromycota</taxon>
        <taxon>Glomeromycotina</taxon>
        <taxon>Glomeromycetes</taxon>
        <taxon>Diversisporales</taxon>
        <taxon>Gigasporaceae</taxon>
        <taxon>Cetraspora</taxon>
    </lineage>
</organism>
<evidence type="ECO:0000313" key="2">
    <source>
        <dbReference type="EMBL" id="CAG8612571.1"/>
    </source>
</evidence>